<dbReference type="PANTHER" id="PTHR21708:SF30">
    <property type="entry name" value="2-DEHYDROPANTOATE 2-REDUCTASE-RELATED"/>
    <property type="match status" value="1"/>
</dbReference>
<evidence type="ECO:0000256" key="1">
    <source>
        <dbReference type="ARBA" id="ARBA00007870"/>
    </source>
</evidence>
<dbReference type="FunFam" id="1.10.1040.10:FF:000017">
    <property type="entry name" value="2-dehydropantoate 2-reductase"/>
    <property type="match status" value="1"/>
</dbReference>
<dbReference type="InterPro" id="IPR013332">
    <property type="entry name" value="KPR_N"/>
</dbReference>
<dbReference type="PANTHER" id="PTHR21708">
    <property type="entry name" value="PROBABLE 2-DEHYDROPANTOATE 2-REDUCTASE"/>
    <property type="match status" value="1"/>
</dbReference>
<dbReference type="GO" id="GO:0016787">
    <property type="term" value="F:hydrolase activity"/>
    <property type="evidence" value="ECO:0007669"/>
    <property type="project" value="InterPro"/>
</dbReference>
<accession>A0A9W9FUK9</accession>
<dbReference type="Pfam" id="PF04909">
    <property type="entry name" value="Amidohydro_2"/>
    <property type="match status" value="1"/>
</dbReference>
<evidence type="ECO:0000259" key="6">
    <source>
        <dbReference type="Pfam" id="PF08546"/>
    </source>
</evidence>
<keyword evidence="3" id="KW-0560">Oxidoreductase</keyword>
<gene>
    <name evidence="7" type="ORF">N7456_003075</name>
</gene>
<dbReference type="Pfam" id="PF08546">
    <property type="entry name" value="ApbA_C"/>
    <property type="match status" value="1"/>
</dbReference>
<organism evidence="7 8">
    <name type="scientific">Penicillium angulare</name>
    <dbReference type="NCBI Taxonomy" id="116970"/>
    <lineage>
        <taxon>Eukaryota</taxon>
        <taxon>Fungi</taxon>
        <taxon>Dikarya</taxon>
        <taxon>Ascomycota</taxon>
        <taxon>Pezizomycotina</taxon>
        <taxon>Eurotiomycetes</taxon>
        <taxon>Eurotiomycetidae</taxon>
        <taxon>Eurotiales</taxon>
        <taxon>Aspergillaceae</taxon>
        <taxon>Penicillium</taxon>
    </lineage>
</organism>
<evidence type="ECO:0000313" key="7">
    <source>
        <dbReference type="EMBL" id="KAJ5106400.1"/>
    </source>
</evidence>
<reference evidence="7" key="2">
    <citation type="journal article" date="2023" name="IMA Fungus">
        <title>Comparative genomic study of the Penicillium genus elucidates a diverse pangenome and 15 lateral gene transfer events.</title>
        <authorList>
            <person name="Petersen C."/>
            <person name="Sorensen T."/>
            <person name="Nielsen M.R."/>
            <person name="Sondergaard T.E."/>
            <person name="Sorensen J.L."/>
            <person name="Fitzpatrick D.A."/>
            <person name="Frisvad J.C."/>
            <person name="Nielsen K.L."/>
        </authorList>
    </citation>
    <scope>NUCLEOTIDE SEQUENCE</scope>
    <source>
        <strain evidence="7">IBT 30069</strain>
    </source>
</reference>
<dbReference type="InterPro" id="IPR036291">
    <property type="entry name" value="NAD(P)-bd_dom_sf"/>
</dbReference>
<dbReference type="InterPro" id="IPR003710">
    <property type="entry name" value="ApbA"/>
</dbReference>
<dbReference type="GO" id="GO:0008677">
    <property type="term" value="F:2-dehydropantoate 2-reductase activity"/>
    <property type="evidence" value="ECO:0007669"/>
    <property type="project" value="InterPro"/>
</dbReference>
<keyword evidence="8" id="KW-1185">Reference proteome</keyword>
<dbReference type="Gene3D" id="3.20.20.140">
    <property type="entry name" value="Metal-dependent hydrolases"/>
    <property type="match status" value="1"/>
</dbReference>
<dbReference type="Pfam" id="PF02558">
    <property type="entry name" value="ApbA"/>
    <property type="match status" value="1"/>
</dbReference>
<proteinExistence type="inferred from homology"/>
<dbReference type="EMBL" id="JAPQKH010000003">
    <property type="protein sequence ID" value="KAJ5106400.1"/>
    <property type="molecule type" value="Genomic_DNA"/>
</dbReference>
<dbReference type="InterPro" id="IPR013752">
    <property type="entry name" value="KPA_reductase"/>
</dbReference>
<dbReference type="Gene3D" id="3.40.50.720">
    <property type="entry name" value="NAD(P)-binding Rossmann-like Domain"/>
    <property type="match status" value="1"/>
</dbReference>
<evidence type="ECO:0000313" key="8">
    <source>
        <dbReference type="Proteomes" id="UP001149165"/>
    </source>
</evidence>
<comment type="caution">
    <text evidence="7">The sequence shown here is derived from an EMBL/GenBank/DDBJ whole genome shotgun (WGS) entry which is preliminary data.</text>
</comment>
<dbReference type="InterPro" id="IPR051402">
    <property type="entry name" value="KPR-Related"/>
</dbReference>
<name>A0A9W9FUK9_9EURO</name>
<dbReference type="SUPFAM" id="SSF51735">
    <property type="entry name" value="NAD(P)-binding Rossmann-fold domains"/>
    <property type="match status" value="1"/>
</dbReference>
<feature type="domain" description="Ketopantoate reductase N-terminal" evidence="4">
    <location>
        <begin position="12"/>
        <end position="166"/>
    </location>
</feature>
<dbReference type="InterPro" id="IPR006680">
    <property type="entry name" value="Amidohydro-rel"/>
</dbReference>
<dbReference type="SUPFAM" id="SSF48179">
    <property type="entry name" value="6-phosphogluconate dehydrogenase C-terminal domain-like"/>
    <property type="match status" value="1"/>
</dbReference>
<dbReference type="SUPFAM" id="SSF51556">
    <property type="entry name" value="Metallo-dependent hydrolases"/>
    <property type="match status" value="1"/>
</dbReference>
<feature type="domain" description="Ketopantoate reductase C-terminal" evidence="6">
    <location>
        <begin position="199"/>
        <end position="322"/>
    </location>
</feature>
<evidence type="ECO:0000259" key="5">
    <source>
        <dbReference type="Pfam" id="PF04909"/>
    </source>
</evidence>
<dbReference type="GO" id="GO:0005737">
    <property type="term" value="C:cytoplasm"/>
    <property type="evidence" value="ECO:0007669"/>
    <property type="project" value="TreeGrafter"/>
</dbReference>
<sequence>MTTATPMSKHKVVVVGAGGVGTMASVALERSGMANVTLVLRSNYEKVARDGFEVESVDHGKLSGWRPSQIVNAVPEADPDDPFDFLVVSMKTVPEISDVCKIIAPSITPSHTTIVLMQNGMYIEPPIIEAFPTNVVLSGASYIGAHERNAHIIHDDPDHFHIGAFHNPRLDVQHERERLEAFTTAYNGSKVVDAVPVDDIMLYRWRKIIWNGTYNPICAITQLDNAAVRRCGGEYSLIRPAMAEMAAIAKADGYDLGENIVDEMVNKTPIELCFRPSMLVDVDKGNPVEVEVILGNALRIAREKGVQTPILDNTYRFLKLIQTRLLVARGHDWDANSHISMMKSLNIKKSVLSMSSPGTHLTPGNDQEARRLTRQVNEDMSKICKDHSEHFLFFASLPLPDVEGSLAEIDYALDHLGAVGFQILTNSHGIYPGDPRFNRVFDKLSEREAIVFFHPTSCYARSEDGSVSRITPNPGLASPVLEFMFDTTRSLTSLMASGTVDRCPGITFIICHCGGTFPPVLSRIARFSPFVFPSGERVSDEEMKRMLQTRFYFDLAGIPFPDQIHGLLRAVGSSRLLYGSDYPYTPFAMVKSLSAEVEYGLREIYGSESCKILLDNGERLLSKSKGRGSMSLLGLVFDK</sequence>
<dbReference type="GO" id="GO:0015940">
    <property type="term" value="P:pantothenate biosynthetic process"/>
    <property type="evidence" value="ECO:0007669"/>
    <property type="project" value="InterPro"/>
</dbReference>
<dbReference type="InterPro" id="IPR008927">
    <property type="entry name" value="6-PGluconate_DH-like_C_sf"/>
</dbReference>
<keyword evidence="2" id="KW-0521">NADP</keyword>
<dbReference type="InterPro" id="IPR013328">
    <property type="entry name" value="6PGD_dom2"/>
</dbReference>
<evidence type="ECO:0000259" key="4">
    <source>
        <dbReference type="Pfam" id="PF02558"/>
    </source>
</evidence>
<comment type="similarity">
    <text evidence="1">Belongs to the ketopantoate reductase family.</text>
</comment>
<dbReference type="Proteomes" id="UP001149165">
    <property type="component" value="Unassembled WGS sequence"/>
</dbReference>
<reference evidence="7" key="1">
    <citation type="submission" date="2022-11" db="EMBL/GenBank/DDBJ databases">
        <authorList>
            <person name="Petersen C."/>
        </authorList>
    </citation>
    <scope>NUCLEOTIDE SEQUENCE</scope>
    <source>
        <strain evidence="7">IBT 30069</strain>
    </source>
</reference>
<evidence type="ECO:0008006" key="9">
    <source>
        <dbReference type="Google" id="ProtNLM"/>
    </source>
</evidence>
<dbReference type="OrthoDB" id="3609at2759"/>
<dbReference type="Gene3D" id="1.10.1040.10">
    <property type="entry name" value="N-(1-d-carboxylethyl)-l-norvaline Dehydrogenase, domain 2"/>
    <property type="match status" value="1"/>
</dbReference>
<dbReference type="AlphaFoldDB" id="A0A9W9FUK9"/>
<dbReference type="InterPro" id="IPR032466">
    <property type="entry name" value="Metal_Hydrolase"/>
</dbReference>
<evidence type="ECO:0000256" key="2">
    <source>
        <dbReference type="ARBA" id="ARBA00022857"/>
    </source>
</evidence>
<dbReference type="NCBIfam" id="TIGR00745">
    <property type="entry name" value="apbA_panE"/>
    <property type="match status" value="1"/>
</dbReference>
<protein>
    <recommendedName>
        <fullName evidence="9">2-dehydropantoate 2-reductase</fullName>
    </recommendedName>
</protein>
<feature type="domain" description="Amidohydrolase-related" evidence="5">
    <location>
        <begin position="357"/>
        <end position="590"/>
    </location>
</feature>
<evidence type="ECO:0000256" key="3">
    <source>
        <dbReference type="ARBA" id="ARBA00023002"/>
    </source>
</evidence>